<dbReference type="AlphaFoldDB" id="A0A9R1H4N1"/>
<evidence type="ECO:0000313" key="2">
    <source>
        <dbReference type="EMBL" id="KAF7059337.1"/>
    </source>
</evidence>
<feature type="compositionally biased region" description="Basic and acidic residues" evidence="1">
    <location>
        <begin position="1"/>
        <end position="12"/>
    </location>
</feature>
<feature type="compositionally biased region" description="Basic residues" evidence="1">
    <location>
        <begin position="13"/>
        <end position="28"/>
    </location>
</feature>
<reference evidence="2" key="2">
    <citation type="submission" date="2020-03" db="EMBL/GenBank/DDBJ databases">
        <title>The second near-complete assembly of the hexaploid bread wheat (Triticum aestivum) genome.</title>
        <authorList>
            <person name="Zimin A.V."/>
            <person name="Puiu D."/>
            <person name="Shumante A."/>
            <person name="Alonge M."/>
            <person name="Salzberg S.L."/>
        </authorList>
    </citation>
    <scope>NUCLEOTIDE SEQUENCE</scope>
    <source>
        <tissue evidence="2">Leaf</tissue>
    </source>
</reference>
<comment type="caution">
    <text evidence="2">The sequence shown here is derived from an EMBL/GenBank/DDBJ whole genome shotgun (WGS) entry which is preliminary data.</text>
</comment>
<dbReference type="EMBL" id="CM022223">
    <property type="protein sequence ID" value="KAF7059337.1"/>
    <property type="molecule type" value="Genomic_DNA"/>
</dbReference>
<accession>A0A9R1H4N1</accession>
<feature type="non-terminal residue" evidence="2">
    <location>
        <position position="1"/>
    </location>
</feature>
<reference evidence="2" key="1">
    <citation type="journal article" date="2017" name="Gigascience">
        <title>The first near-complete assembly of the hexaploid bread wheat genome, Triticum aestivum.</title>
        <authorList>
            <person name="Zimin A.V."/>
            <person name="Puiu D."/>
            <person name="Hall R."/>
            <person name="Kingan S."/>
            <person name="Clavijo B.J."/>
            <person name="Salzberg S.L."/>
        </authorList>
    </citation>
    <scope>NUCLEOTIDE SEQUENCE</scope>
    <source>
        <tissue evidence="2">Leaf</tissue>
    </source>
</reference>
<protein>
    <submittedName>
        <fullName evidence="2">Uncharacterized protein</fullName>
    </submittedName>
</protein>
<gene>
    <name evidence="2" type="ORF">CFC21_066251</name>
</gene>
<feature type="region of interest" description="Disordered" evidence="1">
    <location>
        <begin position="1"/>
        <end position="28"/>
    </location>
</feature>
<evidence type="ECO:0000256" key="1">
    <source>
        <dbReference type="SAM" id="MobiDB-lite"/>
    </source>
</evidence>
<proteinExistence type="predicted"/>
<dbReference type="Proteomes" id="UP000815260">
    <property type="component" value="Chromosome 5A"/>
</dbReference>
<feature type="non-terminal residue" evidence="2">
    <location>
        <position position="28"/>
    </location>
</feature>
<name>A0A9R1H4N1_WHEAT</name>
<organism evidence="2">
    <name type="scientific">Triticum aestivum</name>
    <name type="common">Wheat</name>
    <dbReference type="NCBI Taxonomy" id="4565"/>
    <lineage>
        <taxon>Eukaryota</taxon>
        <taxon>Viridiplantae</taxon>
        <taxon>Streptophyta</taxon>
        <taxon>Embryophyta</taxon>
        <taxon>Tracheophyta</taxon>
        <taxon>Spermatophyta</taxon>
        <taxon>Magnoliopsida</taxon>
        <taxon>Liliopsida</taxon>
        <taxon>Poales</taxon>
        <taxon>Poaceae</taxon>
        <taxon>BOP clade</taxon>
        <taxon>Pooideae</taxon>
        <taxon>Triticodae</taxon>
        <taxon>Triticeae</taxon>
        <taxon>Triticinae</taxon>
        <taxon>Triticum</taxon>
    </lineage>
</organism>
<sequence>GRRRGELPDRRGAPHLRGRVVRQVLHHL</sequence>